<dbReference type="AlphaFoldDB" id="A0AAD7A4E9"/>
<proteinExistence type="predicted"/>
<dbReference type="PANTHER" id="PTHR45747">
    <property type="entry name" value="HISTONE-LYSINE N-METHYLTRANSFERASE E(Z)"/>
    <property type="match status" value="1"/>
</dbReference>
<organism evidence="8 9">
    <name type="scientific">Mycena albidolilacea</name>
    <dbReference type="NCBI Taxonomy" id="1033008"/>
    <lineage>
        <taxon>Eukaryota</taxon>
        <taxon>Fungi</taxon>
        <taxon>Dikarya</taxon>
        <taxon>Basidiomycota</taxon>
        <taxon>Agaricomycotina</taxon>
        <taxon>Agaricomycetes</taxon>
        <taxon>Agaricomycetidae</taxon>
        <taxon>Agaricales</taxon>
        <taxon>Marasmiineae</taxon>
        <taxon>Mycenaceae</taxon>
        <taxon>Mycena</taxon>
    </lineage>
</organism>
<keyword evidence="1" id="KW-0489">Methyltransferase</keyword>
<reference evidence="8" key="1">
    <citation type="submission" date="2023-03" db="EMBL/GenBank/DDBJ databases">
        <title>Massive genome expansion in bonnet fungi (Mycena s.s.) driven by repeated elements and novel gene families across ecological guilds.</title>
        <authorList>
            <consortium name="Lawrence Berkeley National Laboratory"/>
            <person name="Harder C.B."/>
            <person name="Miyauchi S."/>
            <person name="Viragh M."/>
            <person name="Kuo A."/>
            <person name="Thoen E."/>
            <person name="Andreopoulos B."/>
            <person name="Lu D."/>
            <person name="Skrede I."/>
            <person name="Drula E."/>
            <person name="Henrissat B."/>
            <person name="Morin E."/>
            <person name="Kohler A."/>
            <person name="Barry K."/>
            <person name="LaButti K."/>
            <person name="Morin E."/>
            <person name="Salamov A."/>
            <person name="Lipzen A."/>
            <person name="Mereny Z."/>
            <person name="Hegedus B."/>
            <person name="Baldrian P."/>
            <person name="Stursova M."/>
            <person name="Weitz H."/>
            <person name="Taylor A."/>
            <person name="Grigoriev I.V."/>
            <person name="Nagy L.G."/>
            <person name="Martin F."/>
            <person name="Kauserud H."/>
        </authorList>
    </citation>
    <scope>NUCLEOTIDE SEQUENCE</scope>
    <source>
        <strain evidence="8">CBHHK002</strain>
    </source>
</reference>
<keyword evidence="5" id="KW-0804">Transcription</keyword>
<keyword evidence="2" id="KW-0808">Transferase</keyword>
<evidence type="ECO:0000256" key="2">
    <source>
        <dbReference type="ARBA" id="ARBA00022679"/>
    </source>
</evidence>
<feature type="domain" description="SET" evidence="6">
    <location>
        <begin position="491"/>
        <end position="630"/>
    </location>
</feature>
<dbReference type="SUPFAM" id="SSF82199">
    <property type="entry name" value="SET domain"/>
    <property type="match status" value="1"/>
</dbReference>
<keyword evidence="9" id="KW-1185">Reference proteome</keyword>
<evidence type="ECO:0000256" key="3">
    <source>
        <dbReference type="ARBA" id="ARBA00022691"/>
    </source>
</evidence>
<feature type="domain" description="CXC" evidence="7">
    <location>
        <begin position="385"/>
        <end position="496"/>
    </location>
</feature>
<dbReference type="InterPro" id="IPR046341">
    <property type="entry name" value="SET_dom_sf"/>
</dbReference>
<accession>A0AAD7A4E9</accession>
<dbReference type="SMART" id="SM00317">
    <property type="entry name" value="SET"/>
    <property type="match status" value="1"/>
</dbReference>
<name>A0AAD7A4E9_9AGAR</name>
<evidence type="ECO:0000256" key="4">
    <source>
        <dbReference type="ARBA" id="ARBA00023015"/>
    </source>
</evidence>
<dbReference type="InterPro" id="IPR026489">
    <property type="entry name" value="CXC_dom"/>
</dbReference>
<dbReference type="GO" id="GO:0035098">
    <property type="term" value="C:ESC/E(Z) complex"/>
    <property type="evidence" value="ECO:0007669"/>
    <property type="project" value="TreeGrafter"/>
</dbReference>
<dbReference type="PROSITE" id="PS50280">
    <property type="entry name" value="SET"/>
    <property type="match status" value="1"/>
</dbReference>
<protein>
    <recommendedName>
        <fullName evidence="10">SET domain-containing protein</fullName>
    </recommendedName>
</protein>
<sequence>MADSNSDSDNEVAPAVEVTGNLQRAYNDVYKNVQEEFYAWKGAYAVEILAGLADPDSPELSPAKQFRMPRACFQSVPPASDPDVMYVEDYDDGMIVRSEALPSIVFNLEYPDFPPHPPYQYCTPASRNENTDLLNNKRAPFVPFPEDTAFRYKYLRSFKKRDQWRANQCDPDEEVMQYEVVRRMYIDRGFSAEDIDVILRACGQTPLRPSNETGLLWNVSQRDLPQIVWGDHLSSSSKPQLPPHFAQNFPEPDDIFEQINRGMEKFCPNLNCITHNCHVHVDYQWDVLRTPPIEPKEPRCTSNKLREMTELSCGNECFLDTSEEDMEDADDVPLSDQRVLHGLLKIEPDMLPCHLAMICRMTCRIAFTLRKQNIDDEDLVLEISSRRKSKKKAGLNFSGQVPPTTPCAHAGPCSSAACGCFKSKRYCERNCRCEGDCARRWPGCNSSCRQNLNCSNRSRRKCKCRLAGRECDPEKCTMCHARDTHTRCKNVRLQLGRCKRFEVKSSTYGLGAFASEKIRADDCIGEYVGELVDDAVEHRDIIRRHSGLNYVGRSSVRCPNLEYVFSQCFGMLGTTIDSHWFGNPTRFLNDSKPKPPNCAAVETLVNGDRRIVIFALEDIRKGTELTLDYGPGYWGKEDQAMGIENDIDAESRREE</sequence>
<dbReference type="PANTHER" id="PTHR45747:SF4">
    <property type="entry name" value="HISTONE-LYSINE N-METHYLTRANSFERASE E(Z)"/>
    <property type="match status" value="1"/>
</dbReference>
<dbReference type="InterPro" id="IPR045318">
    <property type="entry name" value="EZH1/2-like"/>
</dbReference>
<keyword evidence="3" id="KW-0949">S-adenosyl-L-methionine</keyword>
<dbReference type="GO" id="GO:0046976">
    <property type="term" value="F:histone H3K27 methyltransferase activity"/>
    <property type="evidence" value="ECO:0007669"/>
    <property type="project" value="TreeGrafter"/>
</dbReference>
<evidence type="ECO:0000256" key="5">
    <source>
        <dbReference type="ARBA" id="ARBA00023163"/>
    </source>
</evidence>
<dbReference type="Gene3D" id="2.170.270.10">
    <property type="entry name" value="SET domain"/>
    <property type="match status" value="1"/>
</dbReference>
<evidence type="ECO:0008006" key="10">
    <source>
        <dbReference type="Google" id="ProtNLM"/>
    </source>
</evidence>
<dbReference type="InterPro" id="IPR001214">
    <property type="entry name" value="SET_dom"/>
</dbReference>
<comment type="caution">
    <text evidence="8">The sequence shown here is derived from an EMBL/GenBank/DDBJ whole genome shotgun (WGS) entry which is preliminary data.</text>
</comment>
<evidence type="ECO:0000259" key="7">
    <source>
        <dbReference type="PROSITE" id="PS51633"/>
    </source>
</evidence>
<keyword evidence="4" id="KW-0805">Transcription regulation</keyword>
<evidence type="ECO:0000259" key="6">
    <source>
        <dbReference type="PROSITE" id="PS50280"/>
    </source>
</evidence>
<dbReference type="PROSITE" id="PS51633">
    <property type="entry name" value="CXC"/>
    <property type="match status" value="1"/>
</dbReference>
<evidence type="ECO:0000313" key="9">
    <source>
        <dbReference type="Proteomes" id="UP001218218"/>
    </source>
</evidence>
<dbReference type="GO" id="GO:0032259">
    <property type="term" value="P:methylation"/>
    <property type="evidence" value="ECO:0007669"/>
    <property type="project" value="UniProtKB-KW"/>
</dbReference>
<evidence type="ECO:0000313" key="8">
    <source>
        <dbReference type="EMBL" id="KAJ7349184.1"/>
    </source>
</evidence>
<dbReference type="Proteomes" id="UP001218218">
    <property type="component" value="Unassembled WGS sequence"/>
</dbReference>
<gene>
    <name evidence="8" type="ORF">DFH08DRAFT_137631</name>
</gene>
<dbReference type="GO" id="GO:0003682">
    <property type="term" value="F:chromatin binding"/>
    <property type="evidence" value="ECO:0007669"/>
    <property type="project" value="TreeGrafter"/>
</dbReference>
<evidence type="ECO:0000256" key="1">
    <source>
        <dbReference type="ARBA" id="ARBA00022603"/>
    </source>
</evidence>
<dbReference type="Pfam" id="PF00856">
    <property type="entry name" value="SET"/>
    <property type="match status" value="1"/>
</dbReference>
<dbReference type="EMBL" id="JARIHO010000016">
    <property type="protein sequence ID" value="KAJ7349184.1"/>
    <property type="molecule type" value="Genomic_DNA"/>
</dbReference>
<dbReference type="GO" id="GO:0031507">
    <property type="term" value="P:heterochromatin formation"/>
    <property type="evidence" value="ECO:0007669"/>
    <property type="project" value="TreeGrafter"/>
</dbReference>